<protein>
    <submittedName>
        <fullName evidence="1">Uncharacterized protein</fullName>
    </submittedName>
</protein>
<name>A0A6C0H203_9ZZZZ</name>
<dbReference type="AlphaFoldDB" id="A0A6C0H203"/>
<evidence type="ECO:0000313" key="1">
    <source>
        <dbReference type="EMBL" id="QHT74479.1"/>
    </source>
</evidence>
<proteinExistence type="predicted"/>
<accession>A0A6C0H203</accession>
<reference evidence="1" key="1">
    <citation type="journal article" date="2020" name="Nature">
        <title>Giant virus diversity and host interactions through global metagenomics.</title>
        <authorList>
            <person name="Schulz F."/>
            <person name="Roux S."/>
            <person name="Paez-Espino D."/>
            <person name="Jungbluth S."/>
            <person name="Walsh D.A."/>
            <person name="Denef V.J."/>
            <person name="McMahon K.D."/>
            <person name="Konstantinidis K.T."/>
            <person name="Eloe-Fadrosh E.A."/>
            <person name="Kyrpides N.C."/>
            <person name="Woyke T."/>
        </authorList>
    </citation>
    <scope>NUCLEOTIDE SEQUENCE</scope>
    <source>
        <strain evidence="1">GVMAG-M-3300023179-59</strain>
    </source>
</reference>
<organism evidence="1">
    <name type="scientific">viral metagenome</name>
    <dbReference type="NCBI Taxonomy" id="1070528"/>
    <lineage>
        <taxon>unclassified sequences</taxon>
        <taxon>metagenomes</taxon>
        <taxon>organismal metagenomes</taxon>
    </lineage>
</organism>
<dbReference type="EMBL" id="MN739850">
    <property type="protein sequence ID" value="QHT74479.1"/>
    <property type="molecule type" value="Genomic_DNA"/>
</dbReference>
<sequence>MDFVMDMNDDDNLFEMNSNIDSDSDDEYDNEDDFDIESDTIFREDSYHLDSDKLNNVYYIGLCNIYSFRKTILYVNSVSQPTFYKHSYCNLLRYLKNYSIFRCIHPKIDIMKLHILRNGTYTVIVKTHWLRLVQRRWKNIYKKRMDIIRKRCLPSSQMHAQRTGKYPFGLNILPSISGMMSEFSLVKSQ</sequence>